<keyword evidence="1" id="KW-0812">Transmembrane</keyword>
<accession>A0A972FIE2</accession>
<comment type="caution">
    <text evidence="2">The sequence shown here is derived from an EMBL/GenBank/DDBJ whole genome shotgun (WGS) entry which is preliminary data.</text>
</comment>
<evidence type="ECO:0000256" key="1">
    <source>
        <dbReference type="SAM" id="Phobius"/>
    </source>
</evidence>
<proteinExistence type="predicted"/>
<feature type="transmembrane region" description="Helical" evidence="1">
    <location>
        <begin position="20"/>
        <end position="39"/>
    </location>
</feature>
<name>A0A972FIE2_9FLAO</name>
<dbReference type="AlphaFoldDB" id="A0A972FIE2"/>
<dbReference type="RefSeq" id="WP_169525415.1">
    <property type="nucleotide sequence ID" value="NZ_JAAMPU010000089.1"/>
</dbReference>
<keyword evidence="1" id="KW-0472">Membrane</keyword>
<organism evidence="2 3">
    <name type="scientific">Flavobacterium silvaticum</name>
    <dbReference type="NCBI Taxonomy" id="1852020"/>
    <lineage>
        <taxon>Bacteria</taxon>
        <taxon>Pseudomonadati</taxon>
        <taxon>Bacteroidota</taxon>
        <taxon>Flavobacteriia</taxon>
        <taxon>Flavobacteriales</taxon>
        <taxon>Flavobacteriaceae</taxon>
        <taxon>Flavobacterium</taxon>
    </lineage>
</organism>
<sequence length="124" mass="13816">MNKFQKSNNTNILESNLDVVALRWFFVLVFVVMTCSGVFGQNGKVVAEGNVENREQSASVENRNSQMELVKWFMGSKEINQGSKTPGSTKTTTKKQMIESGMTPNRILSRTLLKKAMAYDSSVA</sequence>
<keyword evidence="3" id="KW-1185">Reference proteome</keyword>
<keyword evidence="1" id="KW-1133">Transmembrane helix</keyword>
<gene>
    <name evidence="2" type="ORF">G6047_00620</name>
</gene>
<dbReference type="Proteomes" id="UP000712080">
    <property type="component" value="Unassembled WGS sequence"/>
</dbReference>
<reference evidence="2" key="1">
    <citation type="submission" date="2020-02" db="EMBL/GenBank/DDBJ databases">
        <title>Flavobacterium sp. genome.</title>
        <authorList>
            <person name="Jung H.S."/>
            <person name="Baek J.H."/>
            <person name="Jeon C.O."/>
        </authorList>
    </citation>
    <scope>NUCLEOTIDE SEQUENCE</scope>
    <source>
        <strain evidence="2">SE-s28</strain>
    </source>
</reference>
<evidence type="ECO:0000313" key="2">
    <source>
        <dbReference type="EMBL" id="NMH26521.1"/>
    </source>
</evidence>
<evidence type="ECO:0000313" key="3">
    <source>
        <dbReference type="Proteomes" id="UP000712080"/>
    </source>
</evidence>
<protein>
    <submittedName>
        <fullName evidence="2">Uncharacterized protein</fullName>
    </submittedName>
</protein>
<dbReference type="EMBL" id="JAAMPU010000089">
    <property type="protein sequence ID" value="NMH26521.1"/>
    <property type="molecule type" value="Genomic_DNA"/>
</dbReference>